<organism evidence="2 3">
    <name type="scientific">Lasiosphaeria hispida</name>
    <dbReference type="NCBI Taxonomy" id="260671"/>
    <lineage>
        <taxon>Eukaryota</taxon>
        <taxon>Fungi</taxon>
        <taxon>Dikarya</taxon>
        <taxon>Ascomycota</taxon>
        <taxon>Pezizomycotina</taxon>
        <taxon>Sordariomycetes</taxon>
        <taxon>Sordariomycetidae</taxon>
        <taxon>Sordariales</taxon>
        <taxon>Lasiosphaeriaceae</taxon>
        <taxon>Lasiosphaeria</taxon>
    </lineage>
</organism>
<keyword evidence="3" id="KW-1185">Reference proteome</keyword>
<evidence type="ECO:0000256" key="1">
    <source>
        <dbReference type="SAM" id="Phobius"/>
    </source>
</evidence>
<evidence type="ECO:0000313" key="2">
    <source>
        <dbReference type="EMBL" id="KAK3364659.1"/>
    </source>
</evidence>
<dbReference type="Proteomes" id="UP001275084">
    <property type="component" value="Unassembled WGS sequence"/>
</dbReference>
<reference evidence="2" key="2">
    <citation type="submission" date="2023-06" db="EMBL/GenBank/DDBJ databases">
        <authorList>
            <consortium name="Lawrence Berkeley National Laboratory"/>
            <person name="Haridas S."/>
            <person name="Hensen N."/>
            <person name="Bonometti L."/>
            <person name="Westerberg I."/>
            <person name="Brannstrom I.O."/>
            <person name="Guillou S."/>
            <person name="Cros-Aarteil S."/>
            <person name="Calhoun S."/>
            <person name="Kuo A."/>
            <person name="Mondo S."/>
            <person name="Pangilinan J."/>
            <person name="Riley R."/>
            <person name="Labutti K."/>
            <person name="Andreopoulos B."/>
            <person name="Lipzen A."/>
            <person name="Chen C."/>
            <person name="Yanf M."/>
            <person name="Daum C."/>
            <person name="Ng V."/>
            <person name="Clum A."/>
            <person name="Steindorff A."/>
            <person name="Ohm R."/>
            <person name="Martin F."/>
            <person name="Silar P."/>
            <person name="Natvig D."/>
            <person name="Lalanne C."/>
            <person name="Gautier V."/>
            <person name="Ament-Velasquez S.L."/>
            <person name="Kruys A."/>
            <person name="Hutchinson M.I."/>
            <person name="Powell A.J."/>
            <person name="Barry K."/>
            <person name="Miller A.N."/>
            <person name="Grigoriev I.V."/>
            <person name="Debuchy R."/>
            <person name="Gladieux P."/>
            <person name="Thoren M.H."/>
            <person name="Johannesson H."/>
        </authorList>
    </citation>
    <scope>NUCLEOTIDE SEQUENCE</scope>
    <source>
        <strain evidence="2">CBS 955.72</strain>
    </source>
</reference>
<protein>
    <submittedName>
        <fullName evidence="2">Uncharacterized protein</fullName>
    </submittedName>
</protein>
<feature type="transmembrane region" description="Helical" evidence="1">
    <location>
        <begin position="495"/>
        <end position="516"/>
    </location>
</feature>
<comment type="caution">
    <text evidence="2">The sequence shown here is derived from an EMBL/GenBank/DDBJ whole genome shotgun (WGS) entry which is preliminary data.</text>
</comment>
<gene>
    <name evidence="2" type="ORF">B0T25DRAFT_599099</name>
</gene>
<dbReference type="EMBL" id="JAUIQD010000001">
    <property type="protein sequence ID" value="KAK3364659.1"/>
    <property type="molecule type" value="Genomic_DNA"/>
</dbReference>
<accession>A0AAJ0HXX5</accession>
<feature type="transmembrane region" description="Helical" evidence="1">
    <location>
        <begin position="47"/>
        <end position="67"/>
    </location>
</feature>
<dbReference type="AlphaFoldDB" id="A0AAJ0HXX5"/>
<sequence>MTFSQVSQPGATYMTWTWFSFPTPAGSINAIAVPATFRNEINSIYTLLARSAVVNVWIAILVCGMYFRLHARMRNNRTPDISDASCIMMSVWNNKVSPKESLLRLLHSATGEHRQEWWFYPLGFALLAAWVANIVAGIVIPGGLFIGNGAPVNPSSIYVPSVDTELSDSSNLIKALVLDAPSSLRAVGSVLMSEEMLGEKVLVGQPVPRGKTEDGQPVQQISYSFTVSGADLGLQHYPQLTLNATGACITDYSWHLETRNITVDGRPAHQDIYQTISGNVSASIYDGRAPSATFLAWDVHLMNVSWAAIVSSVDRGSSAPSSDPWYLTGPNPQYNRSDPSAAPYMVLPARPVLLCWQNDQWSYLGRTSDISRLSSEALPGLHLSDGLQKVLLHYLRAPRIYNLGNDLGMSTLQSAALMAGSFFNADDSSIRTDLRRLVYAAYIATVNTLTDTTLHTPADPRKASVPNMVLDELGRVLPGVADFVVYTNNVVTISLLHAIAIPCGALGSWLLTLLLLNTTALKVVKTMDIAVLFSGLKEEFPNAGIALDGRSGKWVFTPIQSTA</sequence>
<evidence type="ECO:0000313" key="3">
    <source>
        <dbReference type="Proteomes" id="UP001275084"/>
    </source>
</evidence>
<proteinExistence type="predicted"/>
<reference evidence="2" key="1">
    <citation type="journal article" date="2023" name="Mol. Phylogenet. Evol.">
        <title>Genome-scale phylogeny and comparative genomics of the fungal order Sordariales.</title>
        <authorList>
            <person name="Hensen N."/>
            <person name="Bonometti L."/>
            <person name="Westerberg I."/>
            <person name="Brannstrom I.O."/>
            <person name="Guillou S."/>
            <person name="Cros-Aarteil S."/>
            <person name="Calhoun S."/>
            <person name="Haridas S."/>
            <person name="Kuo A."/>
            <person name="Mondo S."/>
            <person name="Pangilinan J."/>
            <person name="Riley R."/>
            <person name="LaButti K."/>
            <person name="Andreopoulos B."/>
            <person name="Lipzen A."/>
            <person name="Chen C."/>
            <person name="Yan M."/>
            <person name="Daum C."/>
            <person name="Ng V."/>
            <person name="Clum A."/>
            <person name="Steindorff A."/>
            <person name="Ohm R.A."/>
            <person name="Martin F."/>
            <person name="Silar P."/>
            <person name="Natvig D.O."/>
            <person name="Lalanne C."/>
            <person name="Gautier V."/>
            <person name="Ament-Velasquez S.L."/>
            <person name="Kruys A."/>
            <person name="Hutchinson M.I."/>
            <person name="Powell A.J."/>
            <person name="Barry K."/>
            <person name="Miller A.N."/>
            <person name="Grigoriev I.V."/>
            <person name="Debuchy R."/>
            <person name="Gladieux P."/>
            <person name="Hiltunen Thoren M."/>
            <person name="Johannesson H."/>
        </authorList>
    </citation>
    <scope>NUCLEOTIDE SEQUENCE</scope>
    <source>
        <strain evidence="2">CBS 955.72</strain>
    </source>
</reference>
<keyword evidence="1" id="KW-0812">Transmembrane</keyword>
<name>A0AAJ0HXX5_9PEZI</name>
<keyword evidence="1" id="KW-0472">Membrane</keyword>
<feature type="transmembrane region" description="Helical" evidence="1">
    <location>
        <begin position="117"/>
        <end position="146"/>
    </location>
</feature>
<keyword evidence="1" id="KW-1133">Transmembrane helix</keyword>